<dbReference type="InterPro" id="IPR033749">
    <property type="entry name" value="Polyprenyl_synt_CS"/>
</dbReference>
<gene>
    <name evidence="7" type="ORF">PAT3040_04777</name>
</gene>
<protein>
    <submittedName>
        <fullName evidence="7">Polyprenyl synthetase</fullName>
    </submittedName>
</protein>
<dbReference type="Proteomes" id="UP000245202">
    <property type="component" value="Unassembled WGS sequence"/>
</dbReference>
<comment type="cofactor">
    <cofactor evidence="1">
        <name>Mg(2+)</name>
        <dbReference type="ChEBI" id="CHEBI:18420"/>
    </cofactor>
</comment>
<reference evidence="7 8" key="1">
    <citation type="submission" date="2017-08" db="EMBL/GenBank/DDBJ databases">
        <title>Substantial Increase in Enzyme Production by Combined Drug-Resistance Mutations in Paenibacillus agaridevorans.</title>
        <authorList>
            <person name="Tanaka Y."/>
            <person name="Funane K."/>
            <person name="Hosaka T."/>
            <person name="Shiwa Y."/>
            <person name="Fujita N."/>
            <person name="Miyazaki T."/>
            <person name="Yoshikawa H."/>
            <person name="Murakami K."/>
            <person name="Kasahara K."/>
            <person name="Inaoka T."/>
            <person name="Hiraga Y."/>
            <person name="Ochi K."/>
        </authorList>
    </citation>
    <scope>NUCLEOTIDE SEQUENCE [LARGE SCALE GENOMIC DNA]</scope>
    <source>
        <strain evidence="7 8">T-3040</strain>
    </source>
</reference>
<keyword evidence="8" id="KW-1185">Reference proteome</keyword>
<name>A0A2R5EU48_9BACL</name>
<keyword evidence="4" id="KW-0479">Metal-binding</keyword>
<dbReference type="Pfam" id="PF00348">
    <property type="entry name" value="polyprenyl_synt"/>
    <property type="match status" value="1"/>
</dbReference>
<keyword evidence="3 6" id="KW-0808">Transferase</keyword>
<comment type="similarity">
    <text evidence="2 6">Belongs to the FPP/GGPP synthase family.</text>
</comment>
<dbReference type="PANTHER" id="PTHR12001">
    <property type="entry name" value="GERANYLGERANYL PYROPHOSPHATE SYNTHASE"/>
    <property type="match status" value="1"/>
</dbReference>
<dbReference type="PANTHER" id="PTHR12001:SF69">
    <property type="entry name" value="ALL TRANS-POLYPRENYL-DIPHOSPHATE SYNTHASE PDSS1"/>
    <property type="match status" value="1"/>
</dbReference>
<accession>A0A2R5EU48</accession>
<evidence type="ECO:0000256" key="2">
    <source>
        <dbReference type="ARBA" id="ARBA00006706"/>
    </source>
</evidence>
<evidence type="ECO:0000313" key="7">
    <source>
        <dbReference type="EMBL" id="GBG10067.1"/>
    </source>
</evidence>
<comment type="caution">
    <text evidence="7">The sequence shown here is derived from an EMBL/GenBank/DDBJ whole genome shotgun (WGS) entry which is preliminary data.</text>
</comment>
<evidence type="ECO:0000313" key="8">
    <source>
        <dbReference type="Proteomes" id="UP000245202"/>
    </source>
</evidence>
<organism evidence="7 8">
    <name type="scientific">Paenibacillus agaridevorans</name>
    <dbReference type="NCBI Taxonomy" id="171404"/>
    <lineage>
        <taxon>Bacteria</taxon>
        <taxon>Bacillati</taxon>
        <taxon>Bacillota</taxon>
        <taxon>Bacilli</taxon>
        <taxon>Bacillales</taxon>
        <taxon>Paenibacillaceae</taxon>
        <taxon>Paenibacillus</taxon>
    </lineage>
</organism>
<dbReference type="SFLD" id="SFLDS00005">
    <property type="entry name" value="Isoprenoid_Synthase_Type_I"/>
    <property type="match status" value="1"/>
</dbReference>
<dbReference type="InterPro" id="IPR008949">
    <property type="entry name" value="Isoprenoid_synthase_dom_sf"/>
</dbReference>
<dbReference type="EMBL" id="BDQX01000289">
    <property type="protein sequence ID" value="GBG10067.1"/>
    <property type="molecule type" value="Genomic_DNA"/>
</dbReference>
<dbReference type="GO" id="GO:0008299">
    <property type="term" value="P:isoprenoid biosynthetic process"/>
    <property type="evidence" value="ECO:0007669"/>
    <property type="project" value="InterPro"/>
</dbReference>
<evidence type="ECO:0000256" key="1">
    <source>
        <dbReference type="ARBA" id="ARBA00001946"/>
    </source>
</evidence>
<dbReference type="AlphaFoldDB" id="A0A2R5EU48"/>
<evidence type="ECO:0000256" key="6">
    <source>
        <dbReference type="RuleBase" id="RU004466"/>
    </source>
</evidence>
<evidence type="ECO:0000256" key="5">
    <source>
        <dbReference type="ARBA" id="ARBA00022842"/>
    </source>
</evidence>
<dbReference type="RefSeq" id="WP_108994647.1">
    <property type="nucleotide sequence ID" value="NZ_BDQX01000289.1"/>
</dbReference>
<evidence type="ECO:0000256" key="3">
    <source>
        <dbReference type="ARBA" id="ARBA00022679"/>
    </source>
</evidence>
<dbReference type="PROSITE" id="PS00444">
    <property type="entry name" value="POLYPRENYL_SYNTHASE_2"/>
    <property type="match status" value="1"/>
</dbReference>
<dbReference type="PROSITE" id="PS00723">
    <property type="entry name" value="POLYPRENYL_SYNTHASE_1"/>
    <property type="match status" value="1"/>
</dbReference>
<proteinExistence type="inferred from homology"/>
<dbReference type="Gene3D" id="1.10.600.10">
    <property type="entry name" value="Farnesyl Diphosphate Synthase"/>
    <property type="match status" value="1"/>
</dbReference>
<dbReference type="GO" id="GO:0046872">
    <property type="term" value="F:metal ion binding"/>
    <property type="evidence" value="ECO:0007669"/>
    <property type="project" value="UniProtKB-KW"/>
</dbReference>
<dbReference type="InterPro" id="IPR000092">
    <property type="entry name" value="Polyprenyl_synt"/>
</dbReference>
<sequence length="330" mass="36388">MKLDEALHIDLGEIDHTLRTIVESDPSLSHDSDIRKHVLRLIAAGGKRLRPMMVIVGSRFGKPGPHYKNSVLRAAALLEYVHTASLIHDDIIDQSELRRGVPTLHAATDVRSAVFTANYMMARAIEWASADASDEDQSEMAATRIPALASIVTELCLGEYGQLRDRFNFKLSIEAYMDKTRRKTALLMAHCLRAGAEATYANPYIGDKLFAFGEALGMAFQIRDDVLDFAESNLAIGKPTGADLRNGIITLPVLYAMEDPNLASKLLLLSQQSSESDMDEVIQLIKESGAVDRASSIADTFTLQARELAVCLRDYPASQDLLRLTDYFTA</sequence>
<dbReference type="CDD" id="cd00685">
    <property type="entry name" value="Trans_IPPS_HT"/>
    <property type="match status" value="1"/>
</dbReference>
<dbReference type="GO" id="GO:0004659">
    <property type="term" value="F:prenyltransferase activity"/>
    <property type="evidence" value="ECO:0007669"/>
    <property type="project" value="InterPro"/>
</dbReference>
<dbReference type="SUPFAM" id="SSF48576">
    <property type="entry name" value="Terpenoid synthases"/>
    <property type="match status" value="1"/>
</dbReference>
<evidence type="ECO:0000256" key="4">
    <source>
        <dbReference type="ARBA" id="ARBA00022723"/>
    </source>
</evidence>
<keyword evidence="5" id="KW-0460">Magnesium</keyword>